<protein>
    <submittedName>
        <fullName evidence="1">Uncharacterized protein</fullName>
    </submittedName>
</protein>
<dbReference type="EMBL" id="CP047423">
    <property type="protein sequence ID" value="QPD02365.1"/>
    <property type="molecule type" value="Genomic_DNA"/>
</dbReference>
<reference evidence="1 2" key="1">
    <citation type="journal article" date="2020" name="ISME J.">
        <title>Enrichment and physiological characterization of a novel comammox Nitrospira indicates ammonium inhibition of complete nitrification.</title>
        <authorList>
            <person name="Sakoula D."/>
            <person name="Koch H."/>
            <person name="Frank J."/>
            <person name="Jetten M.S.M."/>
            <person name="van Kessel M.A.H.J."/>
            <person name="Lucker S."/>
        </authorList>
    </citation>
    <scope>NUCLEOTIDE SEQUENCE [LARGE SCALE GENOMIC DNA]</scope>
    <source>
        <strain evidence="1">Comreactor17</strain>
    </source>
</reference>
<name>A0A7S8FAR7_9BACT</name>
<gene>
    <name evidence="1" type="ORF">Nkreftii_000139</name>
</gene>
<evidence type="ECO:0000313" key="2">
    <source>
        <dbReference type="Proteomes" id="UP000593737"/>
    </source>
</evidence>
<organism evidence="1 2">
    <name type="scientific">Candidatus Nitrospira kreftii</name>
    <dbReference type="NCBI Taxonomy" id="2652173"/>
    <lineage>
        <taxon>Bacteria</taxon>
        <taxon>Pseudomonadati</taxon>
        <taxon>Nitrospirota</taxon>
        <taxon>Nitrospiria</taxon>
        <taxon>Nitrospirales</taxon>
        <taxon>Nitrospiraceae</taxon>
        <taxon>Nitrospira</taxon>
    </lineage>
</organism>
<dbReference type="AlphaFoldDB" id="A0A7S8FAR7"/>
<evidence type="ECO:0000313" key="1">
    <source>
        <dbReference type="EMBL" id="QPD02365.1"/>
    </source>
</evidence>
<dbReference type="KEGG" id="nkf:Nkreftii_000139"/>
<sequence>MSGHADIVVVQLPRGATAMVWMDLATGTVATSHAGLQVTLRRGVKNWAGHLVLPQDGSNFLSAVYDHFFLNGYPVQWLRLSGLKKVQRIYRV</sequence>
<proteinExistence type="predicted"/>
<dbReference type="Proteomes" id="UP000593737">
    <property type="component" value="Chromosome"/>
</dbReference>
<accession>A0A7S8FAR7</accession>